<evidence type="ECO:0000256" key="1">
    <source>
        <dbReference type="ARBA" id="ARBA00022723"/>
    </source>
</evidence>
<feature type="domain" description="Fumarylacetoacetase-like C-terminal" evidence="2">
    <location>
        <begin position="364"/>
        <end position="626"/>
    </location>
</feature>
<accession>A0A2S9YII5</accession>
<dbReference type="EC" id="4.3.2.3" evidence="3"/>
<reference evidence="3 4" key="1">
    <citation type="submission" date="2018-03" db="EMBL/GenBank/DDBJ databases">
        <title>Draft Genome Sequences of the Obligatory Marine Myxobacteria Enhygromyxa salina SWB007.</title>
        <authorList>
            <person name="Poehlein A."/>
            <person name="Moghaddam J.A."/>
            <person name="Harms H."/>
            <person name="Alanjari M."/>
            <person name="Koenig G.M."/>
            <person name="Daniel R."/>
            <person name="Schaeberle T.F."/>
        </authorList>
    </citation>
    <scope>NUCLEOTIDE SEQUENCE [LARGE SCALE GENOMIC DNA]</scope>
    <source>
        <strain evidence="3 4">SWB007</strain>
    </source>
</reference>
<gene>
    <name evidence="3" type="ORF">ENSA7_48300</name>
</gene>
<dbReference type="Proteomes" id="UP000238823">
    <property type="component" value="Unassembled WGS sequence"/>
</dbReference>
<comment type="caution">
    <text evidence="3">The sequence shown here is derived from an EMBL/GenBank/DDBJ whole genome shotgun (WGS) entry which is preliminary data.</text>
</comment>
<protein>
    <submittedName>
        <fullName evidence="3">Ureidoglycolate lyase</fullName>
        <ecNumber evidence="3">4.3.2.3</ecNumber>
    </submittedName>
</protein>
<proteinExistence type="predicted"/>
<dbReference type="GO" id="GO:0046872">
    <property type="term" value="F:metal ion binding"/>
    <property type="evidence" value="ECO:0007669"/>
    <property type="project" value="UniProtKB-KW"/>
</dbReference>
<dbReference type="PANTHER" id="PTHR11820">
    <property type="entry name" value="ACYLPYRUVASE"/>
    <property type="match status" value="1"/>
</dbReference>
<evidence type="ECO:0000313" key="3">
    <source>
        <dbReference type="EMBL" id="PRQ04899.1"/>
    </source>
</evidence>
<organism evidence="3 4">
    <name type="scientific">Enhygromyxa salina</name>
    <dbReference type="NCBI Taxonomy" id="215803"/>
    <lineage>
        <taxon>Bacteria</taxon>
        <taxon>Pseudomonadati</taxon>
        <taxon>Myxococcota</taxon>
        <taxon>Polyangia</taxon>
        <taxon>Nannocystales</taxon>
        <taxon>Nannocystaceae</taxon>
        <taxon>Enhygromyxa</taxon>
    </lineage>
</organism>
<dbReference type="SUPFAM" id="SSF159245">
    <property type="entry name" value="AttH-like"/>
    <property type="match status" value="1"/>
</dbReference>
<evidence type="ECO:0000259" key="2">
    <source>
        <dbReference type="Pfam" id="PF01557"/>
    </source>
</evidence>
<dbReference type="Gene3D" id="3.90.850.10">
    <property type="entry name" value="Fumarylacetoacetase-like, C-terminal domain"/>
    <property type="match status" value="1"/>
</dbReference>
<dbReference type="InterPro" id="IPR036663">
    <property type="entry name" value="Fumarylacetoacetase_C_sf"/>
</dbReference>
<dbReference type="RefSeq" id="WP_106091739.1">
    <property type="nucleotide sequence ID" value="NZ_PVNL01000100.1"/>
</dbReference>
<keyword evidence="3" id="KW-0456">Lyase</keyword>
<dbReference type="OrthoDB" id="333076at2"/>
<sequence length="641" mass="69223">MIASVQANRSQWSGRGFEIWFFVVLVPGVERALWVRFTRFASDSSSDARVWAVVSERGTTTAAREIHSLGAMSTEAAAGEFRVRVGDAELGHGHSKGSCVGGKSAIRWDLRYEATEPVIERVPKLPGFVPVGTHATHPHADAAVTGWVELNGQRLDLDGGLLTQMHLWGQQRLEWLRWIWAPRFTTHDATLELTAVAPKAGGANLCALWAQIDDEVVDNTSLTKSARASVESIRAGVLHHATTYSGGRLLLRGWAPAATYAGWDYRKLAGGDLHVAQTNLAQVEIELYERVGLGWLPKTRLRSTCAAIEFHGPEDYEDFAYVGWDETEAKPRARAVTSTSPPADPAAGPPEPGEWIDTPAPAAIIALGLTYKAHAKETASGLDPVVFAKDPAVWSPGDGELLRPSSPRLRAVIEALDPALAEAMRPFGFVPAMLDYEVELGLVLLDGLEHPSKIDELASGGRVALVVANDVTARSVQILGEGQDDRLAYWTAAKSLPGFAPTTARAFVPEQFNLDAWPALRLETRVNGAVRQDAGLDLLIETPRQMLSRVCEARGAISPGTLLLTGTPSGVAFSVPRWKRIMGERLLDRLGRLRAAIGSFSASTMFLRPGDVVEVRAGYLGSIVRVVGVEPDGLGGDPHPR</sequence>
<dbReference type="PANTHER" id="PTHR11820:SF7">
    <property type="entry name" value="ACYLPYRUVASE FAHD1, MITOCHONDRIAL"/>
    <property type="match status" value="1"/>
</dbReference>
<dbReference type="InterPro" id="IPR011234">
    <property type="entry name" value="Fumarylacetoacetase-like_C"/>
</dbReference>
<dbReference type="EMBL" id="PVNL01000100">
    <property type="protein sequence ID" value="PRQ04899.1"/>
    <property type="molecule type" value="Genomic_DNA"/>
</dbReference>
<dbReference type="GO" id="GO:0018773">
    <property type="term" value="F:acetylpyruvate hydrolase activity"/>
    <property type="evidence" value="ECO:0007669"/>
    <property type="project" value="TreeGrafter"/>
</dbReference>
<dbReference type="Pfam" id="PF01557">
    <property type="entry name" value="FAA_hydrolase"/>
    <property type="match status" value="1"/>
</dbReference>
<dbReference type="SUPFAM" id="SSF56529">
    <property type="entry name" value="FAH"/>
    <property type="match status" value="1"/>
</dbReference>
<name>A0A2S9YII5_9BACT</name>
<dbReference type="AlphaFoldDB" id="A0A2S9YII5"/>
<keyword evidence="1" id="KW-0479">Metal-binding</keyword>
<evidence type="ECO:0000313" key="4">
    <source>
        <dbReference type="Proteomes" id="UP000238823"/>
    </source>
</evidence>
<dbReference type="GO" id="GO:0050385">
    <property type="term" value="F:ureidoglycolate lyase activity"/>
    <property type="evidence" value="ECO:0007669"/>
    <property type="project" value="UniProtKB-EC"/>
</dbReference>